<dbReference type="Proteomes" id="UP000634011">
    <property type="component" value="Unassembled WGS sequence"/>
</dbReference>
<dbReference type="AlphaFoldDB" id="A0A923HKX9"/>
<gene>
    <name evidence="1" type="ORF">H8K32_05480</name>
</gene>
<name>A0A923HKX9_9BURK</name>
<evidence type="ECO:0000313" key="1">
    <source>
        <dbReference type="EMBL" id="MBC3861546.1"/>
    </source>
</evidence>
<accession>A0A923HKX9</accession>
<dbReference type="EMBL" id="JACOFV010000003">
    <property type="protein sequence ID" value="MBC3861546.1"/>
    <property type="molecule type" value="Genomic_DNA"/>
</dbReference>
<evidence type="ECO:0000313" key="2">
    <source>
        <dbReference type="Proteomes" id="UP000634011"/>
    </source>
</evidence>
<organism evidence="1 2">
    <name type="scientific">Undibacterium jejuense</name>
    <dbReference type="NCBI Taxonomy" id="1344949"/>
    <lineage>
        <taxon>Bacteria</taxon>
        <taxon>Pseudomonadati</taxon>
        <taxon>Pseudomonadota</taxon>
        <taxon>Betaproteobacteria</taxon>
        <taxon>Burkholderiales</taxon>
        <taxon>Oxalobacteraceae</taxon>
        <taxon>Undibacterium</taxon>
    </lineage>
</organism>
<keyword evidence="2" id="KW-1185">Reference proteome</keyword>
<protein>
    <submittedName>
        <fullName evidence="1">Uncharacterized protein</fullName>
    </submittedName>
</protein>
<reference evidence="1" key="1">
    <citation type="submission" date="2020-08" db="EMBL/GenBank/DDBJ databases">
        <title>Novel species isolated from subtropical streams in China.</title>
        <authorList>
            <person name="Lu H."/>
        </authorList>
    </citation>
    <scope>NUCLEOTIDE SEQUENCE</scope>
    <source>
        <strain evidence="1">KACC 12607</strain>
    </source>
</reference>
<comment type="caution">
    <text evidence="1">The sequence shown here is derived from an EMBL/GenBank/DDBJ whole genome shotgun (WGS) entry which is preliminary data.</text>
</comment>
<sequence length="62" mass="7200">MIEIFVRVAIVTGFVEVDEQSTLLLFRDFEHSLEITEIAKYIDIPLLVMRTTWTKNSNDGKI</sequence>
<proteinExistence type="predicted"/>